<dbReference type="CDD" id="cd00130">
    <property type="entry name" value="PAS"/>
    <property type="match status" value="4"/>
</dbReference>
<dbReference type="InterPro" id="IPR004358">
    <property type="entry name" value="Sig_transdc_His_kin-like_C"/>
</dbReference>
<evidence type="ECO:0000259" key="8">
    <source>
        <dbReference type="PROSITE" id="PS50113"/>
    </source>
</evidence>
<reference evidence="9 10" key="1">
    <citation type="submission" date="2018-06" db="EMBL/GenBank/DDBJ databases">
        <authorList>
            <person name="Liu Z.-W."/>
        </authorList>
    </citation>
    <scope>NUCLEOTIDE SEQUENCE [LARGE SCALE GENOMIC DNA]</scope>
    <source>
        <strain evidence="9 10">2b14</strain>
    </source>
</reference>
<dbReference type="InterPro" id="IPR005467">
    <property type="entry name" value="His_kinase_dom"/>
</dbReference>
<evidence type="ECO:0000256" key="2">
    <source>
        <dbReference type="ARBA" id="ARBA00012438"/>
    </source>
</evidence>
<dbReference type="SUPFAM" id="SSF55874">
    <property type="entry name" value="ATPase domain of HSP90 chaperone/DNA topoisomerase II/histidine kinase"/>
    <property type="match status" value="1"/>
</dbReference>
<feature type="domain" description="PAC" evidence="8">
    <location>
        <begin position="442"/>
        <end position="496"/>
    </location>
</feature>
<protein>
    <recommendedName>
        <fullName evidence="2">histidine kinase</fullName>
        <ecNumber evidence="2">2.7.13.3</ecNumber>
    </recommendedName>
</protein>
<feature type="domain" description="Histidine kinase" evidence="6">
    <location>
        <begin position="514"/>
        <end position="729"/>
    </location>
</feature>
<dbReference type="Gene3D" id="1.10.287.130">
    <property type="match status" value="1"/>
</dbReference>
<dbReference type="EC" id="2.7.13.3" evidence="2"/>
<dbReference type="InterPro" id="IPR000700">
    <property type="entry name" value="PAS-assoc_C"/>
</dbReference>
<dbReference type="InterPro" id="IPR035965">
    <property type="entry name" value="PAS-like_dom_sf"/>
</dbReference>
<dbReference type="InterPro" id="IPR001610">
    <property type="entry name" value="PAC"/>
</dbReference>
<dbReference type="PROSITE" id="PS50109">
    <property type="entry name" value="HIS_KIN"/>
    <property type="match status" value="1"/>
</dbReference>
<feature type="domain" description="PAS" evidence="7">
    <location>
        <begin position="132"/>
        <end position="186"/>
    </location>
</feature>
<evidence type="ECO:0000256" key="5">
    <source>
        <dbReference type="ARBA" id="ARBA00022777"/>
    </source>
</evidence>
<dbReference type="EMBL" id="QMDV01000002">
    <property type="protein sequence ID" value="RAU82797.1"/>
    <property type="molecule type" value="Genomic_DNA"/>
</dbReference>
<dbReference type="InterPro" id="IPR000014">
    <property type="entry name" value="PAS"/>
</dbReference>
<proteinExistence type="predicted"/>
<dbReference type="AlphaFoldDB" id="A0A364REV3"/>
<organism evidence="9 10">
    <name type="scientific">Pontibacter arcticus</name>
    <dbReference type="NCBI Taxonomy" id="2080288"/>
    <lineage>
        <taxon>Bacteria</taxon>
        <taxon>Pseudomonadati</taxon>
        <taxon>Bacteroidota</taxon>
        <taxon>Cytophagia</taxon>
        <taxon>Cytophagales</taxon>
        <taxon>Hymenobacteraceae</taxon>
        <taxon>Pontibacter</taxon>
    </lineage>
</organism>
<evidence type="ECO:0000256" key="4">
    <source>
        <dbReference type="ARBA" id="ARBA00022679"/>
    </source>
</evidence>
<dbReference type="Pfam" id="PF02518">
    <property type="entry name" value="HATPase_c"/>
    <property type="match status" value="1"/>
</dbReference>
<dbReference type="SUPFAM" id="SSF55785">
    <property type="entry name" value="PYP-like sensor domain (PAS domain)"/>
    <property type="match status" value="4"/>
</dbReference>
<comment type="catalytic activity">
    <reaction evidence="1">
        <text>ATP + protein L-histidine = ADP + protein N-phospho-L-histidine.</text>
        <dbReference type="EC" id="2.7.13.3"/>
    </reaction>
</comment>
<dbReference type="PANTHER" id="PTHR43304:SF1">
    <property type="entry name" value="PAC DOMAIN-CONTAINING PROTEIN"/>
    <property type="match status" value="1"/>
</dbReference>
<sequence length="730" mass="84137">MDSSEQTRNFFLALLENSTDLLSIIDAQGNYQFVGGSVKHILGFTPDELVGKSAFDFIHPEDKENARTFLQKAASTKVLVIPIFRFTNKQGNWRWVETTLTNMVKDAAIQGYVTNTRDVTERVEEEQRKKKSQAHYESLFYNHPDAVFELDREGFMRKINKRMPSITGYTEEEILGSHFRKFVHNDYLPVAMDAFLNALGGIAQHIEIAVLKPTGELVDLNIAIVPVLLEGHIESIQCIANDITLLRKYDTFLKERSEQLNSIMERIPESFYALDTNWRFTYVNSFFTAYTKLTREELLGHSIWELFPNTLGSKFHHNCLKVIKTGLPANFDEQYSEDKDATISYHIFPTGKGVGVHFVDITEKKRELDKLEKLSLVASKTTTCVMLMNSELQIEWVNEAFEKLTQFSLEDCLHKYPWDLLTGPETQARTLTKIQKQISRGKPFRGEILNYKKSGEKVWFNLEITPVHNNLGRMVKFIAIRTDITEKKIKEAELVHVTQDLFQQNHDLQQFSYMVSHNLRAPAANVLGLTEILLVMDKHARMFDETLRKLNQSVATLDQVIRDMNHILTIRDNSYAQNRDYVNITQVCEEVLESLQEKLYYIPHTISADLDEKIEVWSNRAYMYEIFRNLLSNAIKFRKPNEVLKLEIRMKRQKNGVTILVKDNGIGMDVHAVENDIFKLYMKFHKAYEGRGIGLFLVKTYVNALGGSIKVKSEPAIGTTFKIKLKGNAK</sequence>
<dbReference type="GO" id="GO:0000155">
    <property type="term" value="F:phosphorelay sensor kinase activity"/>
    <property type="evidence" value="ECO:0007669"/>
    <property type="project" value="InterPro"/>
</dbReference>
<comment type="caution">
    <text evidence="9">The sequence shown here is derived from an EMBL/GenBank/DDBJ whole genome shotgun (WGS) entry which is preliminary data.</text>
</comment>
<dbReference type="PANTHER" id="PTHR43304">
    <property type="entry name" value="PHYTOCHROME-LIKE PROTEIN CPH1"/>
    <property type="match status" value="1"/>
</dbReference>
<feature type="domain" description="PAS" evidence="7">
    <location>
        <begin position="256"/>
        <end position="307"/>
    </location>
</feature>
<dbReference type="NCBIfam" id="TIGR00229">
    <property type="entry name" value="sensory_box"/>
    <property type="match status" value="4"/>
</dbReference>
<gene>
    <name evidence="9" type="ORF">DP923_05970</name>
</gene>
<keyword evidence="3" id="KW-0597">Phosphoprotein</keyword>
<evidence type="ECO:0000259" key="6">
    <source>
        <dbReference type="PROSITE" id="PS50109"/>
    </source>
</evidence>
<dbReference type="PROSITE" id="PS50112">
    <property type="entry name" value="PAS"/>
    <property type="match status" value="3"/>
</dbReference>
<keyword evidence="4" id="KW-0808">Transferase</keyword>
<dbReference type="RefSeq" id="WP_112304946.1">
    <property type="nucleotide sequence ID" value="NZ_QMDV01000002.1"/>
</dbReference>
<dbReference type="Proteomes" id="UP000251692">
    <property type="component" value="Unassembled WGS sequence"/>
</dbReference>
<dbReference type="Pfam" id="PF08448">
    <property type="entry name" value="PAS_4"/>
    <property type="match status" value="1"/>
</dbReference>
<dbReference type="Gene3D" id="3.30.450.20">
    <property type="entry name" value="PAS domain"/>
    <property type="match status" value="4"/>
</dbReference>
<evidence type="ECO:0000256" key="3">
    <source>
        <dbReference type="ARBA" id="ARBA00022553"/>
    </source>
</evidence>
<dbReference type="SMART" id="SM00086">
    <property type="entry name" value="PAC"/>
    <property type="match status" value="3"/>
</dbReference>
<dbReference type="PROSITE" id="PS50113">
    <property type="entry name" value="PAC"/>
    <property type="match status" value="1"/>
</dbReference>
<dbReference type="OrthoDB" id="9766459at2"/>
<keyword evidence="5" id="KW-0418">Kinase</keyword>
<dbReference type="PRINTS" id="PR00344">
    <property type="entry name" value="BCTRLSENSOR"/>
</dbReference>
<dbReference type="InterPro" id="IPR013656">
    <property type="entry name" value="PAS_4"/>
</dbReference>
<dbReference type="SUPFAM" id="SSF47384">
    <property type="entry name" value="Homodimeric domain of signal transducing histidine kinase"/>
    <property type="match status" value="1"/>
</dbReference>
<dbReference type="InterPro" id="IPR013655">
    <property type="entry name" value="PAS_fold_3"/>
</dbReference>
<dbReference type="InterPro" id="IPR052162">
    <property type="entry name" value="Sensor_kinase/Photoreceptor"/>
</dbReference>
<name>A0A364REV3_9BACT</name>
<evidence type="ECO:0000259" key="7">
    <source>
        <dbReference type="PROSITE" id="PS50112"/>
    </source>
</evidence>
<reference evidence="9 10" key="2">
    <citation type="submission" date="2018-07" db="EMBL/GenBank/DDBJ databases">
        <title>Pontibacter sp. 2b14 genomic sequence and assembly.</title>
        <authorList>
            <person name="Du Z.-J."/>
        </authorList>
    </citation>
    <scope>NUCLEOTIDE SEQUENCE [LARGE SCALE GENOMIC DNA]</scope>
    <source>
        <strain evidence="9 10">2b14</strain>
    </source>
</reference>
<dbReference type="SMART" id="SM00387">
    <property type="entry name" value="HATPase_c"/>
    <property type="match status" value="1"/>
</dbReference>
<accession>A0A364REV3</accession>
<evidence type="ECO:0000313" key="10">
    <source>
        <dbReference type="Proteomes" id="UP000251692"/>
    </source>
</evidence>
<dbReference type="InterPro" id="IPR036097">
    <property type="entry name" value="HisK_dim/P_sf"/>
</dbReference>
<dbReference type="Gene3D" id="3.30.565.10">
    <property type="entry name" value="Histidine kinase-like ATPase, C-terminal domain"/>
    <property type="match status" value="1"/>
</dbReference>
<dbReference type="Pfam" id="PF08447">
    <property type="entry name" value="PAS_3"/>
    <property type="match status" value="1"/>
</dbReference>
<evidence type="ECO:0000256" key="1">
    <source>
        <dbReference type="ARBA" id="ARBA00000085"/>
    </source>
</evidence>
<dbReference type="Pfam" id="PF13426">
    <property type="entry name" value="PAS_9"/>
    <property type="match status" value="2"/>
</dbReference>
<dbReference type="InterPro" id="IPR003594">
    <property type="entry name" value="HATPase_dom"/>
</dbReference>
<dbReference type="InterPro" id="IPR036890">
    <property type="entry name" value="HATPase_C_sf"/>
</dbReference>
<dbReference type="SMART" id="SM00091">
    <property type="entry name" value="PAS"/>
    <property type="match status" value="4"/>
</dbReference>
<feature type="domain" description="PAS" evidence="7">
    <location>
        <begin position="7"/>
        <end position="77"/>
    </location>
</feature>
<evidence type="ECO:0000313" key="9">
    <source>
        <dbReference type="EMBL" id="RAU82797.1"/>
    </source>
</evidence>
<keyword evidence="10" id="KW-1185">Reference proteome</keyword>